<feature type="compositionally biased region" description="Polar residues" evidence="2">
    <location>
        <begin position="43"/>
        <end position="63"/>
    </location>
</feature>
<sequence length="204" mass="23159">MSSMAPTLDANGSTMKQKFPSFPTLASFSKTHYKTHPPRKITITHQNKQSKQALESKSSTHNNMSTLKIRSKKPDDIRGLVTLRLLIRKLVQKGLSILSARGLHHHNDFDEATVVPEDVKEGHFAVFAVKGKEAERFVVKLESLQNPEFLRLLEEAEEEYGFEQKGALAVPCRPEELHKILENRREKNSSNNNNIILELYKDAS</sequence>
<evidence type="ECO:0008006" key="5">
    <source>
        <dbReference type="Google" id="ProtNLM"/>
    </source>
</evidence>
<evidence type="ECO:0000313" key="4">
    <source>
        <dbReference type="Proteomes" id="UP001054821"/>
    </source>
</evidence>
<reference evidence="3 4" key="1">
    <citation type="journal article" date="2022" name="G3 (Bethesda)">
        <title>Whole-genome sequence and methylome profiling of the almond [Prunus dulcis (Mill.) D.A. Webb] cultivar 'Nonpareil'.</title>
        <authorList>
            <person name="D'Amico-Willman K.M."/>
            <person name="Ouma W.Z."/>
            <person name="Meulia T."/>
            <person name="Sideli G.M."/>
            <person name="Gradziel T.M."/>
            <person name="Fresnedo-Ramirez J."/>
        </authorList>
    </citation>
    <scope>NUCLEOTIDE SEQUENCE [LARGE SCALE GENOMIC DNA]</scope>
    <source>
        <strain evidence="3">Clone GOH B32 T37-40</strain>
    </source>
</reference>
<name>A0AAD4VHU1_PRUDU</name>
<evidence type="ECO:0000256" key="1">
    <source>
        <dbReference type="ARBA" id="ARBA00006974"/>
    </source>
</evidence>
<gene>
    <name evidence="3" type="ORF">L3X38_034439</name>
</gene>
<accession>A0AAD4VHU1</accession>
<evidence type="ECO:0000256" key="2">
    <source>
        <dbReference type="SAM" id="MobiDB-lite"/>
    </source>
</evidence>
<comment type="similarity">
    <text evidence="1">Belongs to the ARG7 family.</text>
</comment>
<feature type="region of interest" description="Disordered" evidence="2">
    <location>
        <begin position="40"/>
        <end position="63"/>
    </location>
</feature>
<dbReference type="AlphaFoldDB" id="A0AAD4VHU1"/>
<dbReference type="Pfam" id="PF02519">
    <property type="entry name" value="Auxin_inducible"/>
    <property type="match status" value="1"/>
</dbReference>
<evidence type="ECO:0000313" key="3">
    <source>
        <dbReference type="EMBL" id="KAI5325365.1"/>
    </source>
</evidence>
<dbReference type="PANTHER" id="PTHR31374">
    <property type="entry name" value="AUXIN-INDUCED PROTEIN-LIKE-RELATED"/>
    <property type="match status" value="1"/>
</dbReference>
<organism evidence="3 4">
    <name type="scientific">Prunus dulcis</name>
    <name type="common">Almond</name>
    <name type="synonym">Amygdalus dulcis</name>
    <dbReference type="NCBI Taxonomy" id="3755"/>
    <lineage>
        <taxon>Eukaryota</taxon>
        <taxon>Viridiplantae</taxon>
        <taxon>Streptophyta</taxon>
        <taxon>Embryophyta</taxon>
        <taxon>Tracheophyta</taxon>
        <taxon>Spermatophyta</taxon>
        <taxon>Magnoliopsida</taxon>
        <taxon>eudicotyledons</taxon>
        <taxon>Gunneridae</taxon>
        <taxon>Pentapetalae</taxon>
        <taxon>rosids</taxon>
        <taxon>fabids</taxon>
        <taxon>Rosales</taxon>
        <taxon>Rosaceae</taxon>
        <taxon>Amygdaloideae</taxon>
        <taxon>Amygdaleae</taxon>
        <taxon>Prunus</taxon>
    </lineage>
</organism>
<dbReference type="PANTHER" id="PTHR31374:SF19">
    <property type="entry name" value="F8A24.8 PROTEIN"/>
    <property type="match status" value="1"/>
</dbReference>
<protein>
    <recommendedName>
        <fullName evidence="5">SAUR-like auxin-responsive protein family</fullName>
    </recommendedName>
</protein>
<keyword evidence="4" id="KW-1185">Reference proteome</keyword>
<comment type="caution">
    <text evidence="3">The sequence shown here is derived from an EMBL/GenBank/DDBJ whole genome shotgun (WGS) entry which is preliminary data.</text>
</comment>
<dbReference type="Proteomes" id="UP001054821">
    <property type="component" value="Chromosome 6"/>
</dbReference>
<dbReference type="GO" id="GO:0009733">
    <property type="term" value="P:response to auxin"/>
    <property type="evidence" value="ECO:0007669"/>
    <property type="project" value="InterPro"/>
</dbReference>
<proteinExistence type="inferred from homology"/>
<dbReference type="InterPro" id="IPR003676">
    <property type="entry name" value="SAUR_fam"/>
</dbReference>
<dbReference type="EMBL" id="JAJFAZ020000006">
    <property type="protein sequence ID" value="KAI5325365.1"/>
    <property type="molecule type" value="Genomic_DNA"/>
</dbReference>